<name>A0AAW1XZR2_RUBAR</name>
<comment type="similarity">
    <text evidence="1">Belongs to the PP2C family.</text>
</comment>
<dbReference type="GO" id="GO:0004722">
    <property type="term" value="F:protein serine/threonine phosphatase activity"/>
    <property type="evidence" value="ECO:0007669"/>
    <property type="project" value="UniProtKB-EC"/>
</dbReference>
<accession>A0AAW1XZR2</accession>
<keyword evidence="1" id="KW-0460">Magnesium</keyword>
<reference evidence="3 4" key="1">
    <citation type="journal article" date="2023" name="G3 (Bethesda)">
        <title>A chromosome-length genome assembly and annotation of blackberry (Rubus argutus, cv. 'Hillquist').</title>
        <authorList>
            <person name="Bruna T."/>
            <person name="Aryal R."/>
            <person name="Dudchenko O."/>
            <person name="Sargent D.J."/>
            <person name="Mead D."/>
            <person name="Buti M."/>
            <person name="Cavallini A."/>
            <person name="Hytonen T."/>
            <person name="Andres J."/>
            <person name="Pham M."/>
            <person name="Weisz D."/>
            <person name="Mascagni F."/>
            <person name="Usai G."/>
            <person name="Natali L."/>
            <person name="Bassil N."/>
            <person name="Fernandez G.E."/>
            <person name="Lomsadze A."/>
            <person name="Armour M."/>
            <person name="Olukolu B."/>
            <person name="Poorten T."/>
            <person name="Britton C."/>
            <person name="Davik J."/>
            <person name="Ashrafi H."/>
            <person name="Aiden E.L."/>
            <person name="Borodovsky M."/>
            <person name="Worthington M."/>
        </authorList>
    </citation>
    <scope>NUCLEOTIDE SEQUENCE [LARGE SCALE GENOMIC DNA]</scope>
    <source>
        <strain evidence="3">PI 553951</strain>
    </source>
</reference>
<dbReference type="PROSITE" id="PS51746">
    <property type="entry name" value="PPM_2"/>
    <property type="match status" value="1"/>
</dbReference>
<evidence type="ECO:0000256" key="1">
    <source>
        <dbReference type="RuleBase" id="RU366020"/>
    </source>
</evidence>
<dbReference type="Gene3D" id="3.60.40.10">
    <property type="entry name" value="PPM-type phosphatase domain"/>
    <property type="match status" value="2"/>
</dbReference>
<dbReference type="PANTHER" id="PTHR12320">
    <property type="entry name" value="PROTEIN PHOSPHATASE 2C"/>
    <property type="match status" value="1"/>
</dbReference>
<proteinExistence type="inferred from homology"/>
<sequence length="254" mass="27693">MVSGCFYLPKHKPNGQDAHFICAKQNTIGVADGVGGWDKKGVDAGKYSRRLMINAVISVLRNKHVIKPRHVLREAYNKTRYVVLGSSTACIVTLRDGNLDCVNVGDSGFLLFERNRLCYRSLTRQTGYNRPCQLGNGSDYDLLHSVDEMRVLARPGDVIVLGTDGLLDNLFPAEIGHVLEANSTATPRVLASKIAHLALHKSRDKCGVTPFSEAAKMAGINRPGGKIDDISVIVSRISLAVEASDSGSCWDQWV</sequence>
<comment type="catalytic activity">
    <reaction evidence="1">
        <text>O-phospho-L-seryl-[protein] + H2O = L-seryl-[protein] + phosphate</text>
        <dbReference type="Rhea" id="RHEA:20629"/>
        <dbReference type="Rhea" id="RHEA-COMP:9863"/>
        <dbReference type="Rhea" id="RHEA-COMP:11604"/>
        <dbReference type="ChEBI" id="CHEBI:15377"/>
        <dbReference type="ChEBI" id="CHEBI:29999"/>
        <dbReference type="ChEBI" id="CHEBI:43474"/>
        <dbReference type="ChEBI" id="CHEBI:83421"/>
        <dbReference type="EC" id="3.1.3.16"/>
    </reaction>
</comment>
<dbReference type="GO" id="GO:0046872">
    <property type="term" value="F:metal ion binding"/>
    <property type="evidence" value="ECO:0007669"/>
    <property type="project" value="UniProtKB-UniRule"/>
</dbReference>
<gene>
    <name evidence="3" type="ORF">M0R45_017685</name>
</gene>
<feature type="domain" description="PPM-type phosphatase" evidence="2">
    <location>
        <begin position="2"/>
        <end position="237"/>
    </location>
</feature>
<evidence type="ECO:0000313" key="4">
    <source>
        <dbReference type="Proteomes" id="UP001457282"/>
    </source>
</evidence>
<dbReference type="EMBL" id="JBEDUW010000003">
    <property type="protein sequence ID" value="KAK9941057.1"/>
    <property type="molecule type" value="Genomic_DNA"/>
</dbReference>
<comment type="cofactor">
    <cofactor evidence="1">
        <name>Mn(2+)</name>
        <dbReference type="ChEBI" id="CHEBI:29035"/>
    </cofactor>
</comment>
<dbReference type="Proteomes" id="UP001457282">
    <property type="component" value="Unassembled WGS sequence"/>
</dbReference>
<dbReference type="InterPro" id="IPR001932">
    <property type="entry name" value="PPM-type_phosphatase-like_dom"/>
</dbReference>
<dbReference type="InterPro" id="IPR039123">
    <property type="entry name" value="PPTC7"/>
</dbReference>
<protein>
    <recommendedName>
        <fullName evidence="1">Protein phosphatase</fullName>
        <ecNumber evidence="1">3.1.3.16</ecNumber>
    </recommendedName>
</protein>
<dbReference type="SUPFAM" id="SSF81606">
    <property type="entry name" value="PP2C-like"/>
    <property type="match status" value="1"/>
</dbReference>
<dbReference type="PANTHER" id="PTHR12320:SF14">
    <property type="entry name" value="PROTEIN PHOSPHATASE"/>
    <property type="match status" value="1"/>
</dbReference>
<comment type="catalytic activity">
    <reaction evidence="1">
        <text>O-phospho-L-threonyl-[protein] + H2O = L-threonyl-[protein] + phosphate</text>
        <dbReference type="Rhea" id="RHEA:47004"/>
        <dbReference type="Rhea" id="RHEA-COMP:11060"/>
        <dbReference type="Rhea" id="RHEA-COMP:11605"/>
        <dbReference type="ChEBI" id="CHEBI:15377"/>
        <dbReference type="ChEBI" id="CHEBI:30013"/>
        <dbReference type="ChEBI" id="CHEBI:43474"/>
        <dbReference type="ChEBI" id="CHEBI:61977"/>
        <dbReference type="EC" id="3.1.3.16"/>
    </reaction>
</comment>
<keyword evidence="1" id="KW-0378">Hydrolase</keyword>
<keyword evidence="1" id="KW-0464">Manganese</keyword>
<comment type="caution">
    <text evidence="3">The sequence shown here is derived from an EMBL/GenBank/DDBJ whole genome shotgun (WGS) entry which is preliminary data.</text>
</comment>
<dbReference type="SMART" id="SM00331">
    <property type="entry name" value="PP2C_SIG"/>
    <property type="match status" value="1"/>
</dbReference>
<keyword evidence="1" id="KW-0479">Metal-binding</keyword>
<evidence type="ECO:0000313" key="3">
    <source>
        <dbReference type="EMBL" id="KAK9941057.1"/>
    </source>
</evidence>
<keyword evidence="4" id="KW-1185">Reference proteome</keyword>
<keyword evidence="1" id="KW-0904">Protein phosphatase</keyword>
<dbReference type="InterPro" id="IPR036457">
    <property type="entry name" value="PPM-type-like_dom_sf"/>
</dbReference>
<dbReference type="AlphaFoldDB" id="A0AAW1XZR2"/>
<comment type="cofactor">
    <cofactor evidence="1">
        <name>Mg(2+)</name>
        <dbReference type="ChEBI" id="CHEBI:18420"/>
    </cofactor>
</comment>
<organism evidence="3 4">
    <name type="scientific">Rubus argutus</name>
    <name type="common">Southern blackberry</name>
    <dbReference type="NCBI Taxonomy" id="59490"/>
    <lineage>
        <taxon>Eukaryota</taxon>
        <taxon>Viridiplantae</taxon>
        <taxon>Streptophyta</taxon>
        <taxon>Embryophyta</taxon>
        <taxon>Tracheophyta</taxon>
        <taxon>Spermatophyta</taxon>
        <taxon>Magnoliopsida</taxon>
        <taxon>eudicotyledons</taxon>
        <taxon>Gunneridae</taxon>
        <taxon>Pentapetalae</taxon>
        <taxon>rosids</taxon>
        <taxon>fabids</taxon>
        <taxon>Rosales</taxon>
        <taxon>Rosaceae</taxon>
        <taxon>Rosoideae</taxon>
        <taxon>Rosoideae incertae sedis</taxon>
        <taxon>Rubus</taxon>
    </lineage>
</organism>
<dbReference type="SMART" id="SM00332">
    <property type="entry name" value="PP2Cc"/>
    <property type="match status" value="1"/>
</dbReference>
<evidence type="ECO:0000259" key="2">
    <source>
        <dbReference type="PROSITE" id="PS51746"/>
    </source>
</evidence>
<dbReference type="EC" id="3.1.3.16" evidence="1"/>